<dbReference type="GO" id="GO:0045254">
    <property type="term" value="C:pyruvate dehydrogenase complex"/>
    <property type="evidence" value="ECO:0007669"/>
    <property type="project" value="InterPro"/>
</dbReference>
<dbReference type="PANTHER" id="PTHR23151:SF90">
    <property type="entry name" value="DIHYDROLIPOYLLYSINE-RESIDUE ACETYLTRANSFERASE COMPONENT OF PYRUVATE DEHYDROGENASE COMPLEX, MITOCHONDRIAL-RELATED"/>
    <property type="match status" value="1"/>
</dbReference>
<dbReference type="OrthoDB" id="537444at2759"/>
<feature type="compositionally biased region" description="Basic and acidic residues" evidence="2">
    <location>
        <begin position="66"/>
        <end position="82"/>
    </location>
</feature>
<dbReference type="GO" id="GO:0016746">
    <property type="term" value="F:acyltransferase activity"/>
    <property type="evidence" value="ECO:0007669"/>
    <property type="project" value="InterPro"/>
</dbReference>
<dbReference type="InterPro" id="IPR004167">
    <property type="entry name" value="PSBD"/>
</dbReference>
<dbReference type="InterPro" id="IPR036625">
    <property type="entry name" value="E3-bd_dom_sf"/>
</dbReference>
<organism evidence="4 5">
    <name type="scientific">Ambispora leptoticha</name>
    <dbReference type="NCBI Taxonomy" id="144679"/>
    <lineage>
        <taxon>Eukaryota</taxon>
        <taxon>Fungi</taxon>
        <taxon>Fungi incertae sedis</taxon>
        <taxon>Mucoromycota</taxon>
        <taxon>Glomeromycotina</taxon>
        <taxon>Glomeromycetes</taxon>
        <taxon>Archaeosporales</taxon>
        <taxon>Ambisporaceae</taxon>
        <taxon>Ambispora</taxon>
    </lineage>
</organism>
<evidence type="ECO:0000259" key="3">
    <source>
        <dbReference type="PROSITE" id="PS51826"/>
    </source>
</evidence>
<evidence type="ECO:0000256" key="2">
    <source>
        <dbReference type="SAM" id="MobiDB-lite"/>
    </source>
</evidence>
<dbReference type="PANTHER" id="PTHR23151">
    <property type="entry name" value="DIHYDROLIPOAMIDE ACETYL/SUCCINYL-TRANSFERASE-RELATED"/>
    <property type="match status" value="1"/>
</dbReference>
<comment type="caution">
    <text evidence="4">The sequence shown here is derived from an EMBL/GenBank/DDBJ whole genome shotgun (WGS) entry which is preliminary data.</text>
</comment>
<sequence length="386" mass="42059">MSTTLATPAPSTSIHPKHSAPLSPAVLHLLTLNGISDATKITATGPKGRLLKGDVLAYLGKIEPRTKTSKEQGGEVEKEHTRPSPTVVAPTKTARESSEYVDIPLTKKDEVARVTKSKSSIPHSYISKSINIDELLKFRQTFNEQFKTNITINDFFVKAASMALRKSPELNVRYDPTSENLTSKNTDIDISVGVATPSESIQPVIRKTEEKGLKTIFELIKELSSKAKESKLLPEDISNLGVDEFTGIINPPQSSILTIGSTRAVTKIPEVIDITDKTNNSDILDYLGSKPDSRSSSSSSSLSDDETLNIIEYLGGVIPSPKSMSSSHSSIESQKTIQNRLAPRVDASHIVNVQLSIDERVVDPVVAAEFLDRFSKVTEAPERILL</sequence>
<dbReference type="InterPro" id="IPR045257">
    <property type="entry name" value="E2/Pdx1"/>
</dbReference>
<dbReference type="Proteomes" id="UP000789508">
    <property type="component" value="Unassembled WGS sequence"/>
</dbReference>
<accession>A0A9N8WJF4</accession>
<feature type="region of interest" description="Disordered" evidence="2">
    <location>
        <begin position="66"/>
        <end position="95"/>
    </location>
</feature>
<dbReference type="InterPro" id="IPR001078">
    <property type="entry name" value="2-oxoacid_DH_actylTfrase"/>
</dbReference>
<keyword evidence="5" id="KW-1185">Reference proteome</keyword>
<evidence type="ECO:0000313" key="5">
    <source>
        <dbReference type="Proteomes" id="UP000789508"/>
    </source>
</evidence>
<dbReference type="PROSITE" id="PS51826">
    <property type="entry name" value="PSBD"/>
    <property type="match status" value="1"/>
</dbReference>
<dbReference type="GO" id="GO:0006086">
    <property type="term" value="P:pyruvate decarboxylation to acetyl-CoA"/>
    <property type="evidence" value="ECO:0007669"/>
    <property type="project" value="InterPro"/>
</dbReference>
<dbReference type="SUPFAM" id="SSF52777">
    <property type="entry name" value="CoA-dependent acyltransferases"/>
    <property type="match status" value="1"/>
</dbReference>
<dbReference type="AlphaFoldDB" id="A0A9N8WJF4"/>
<dbReference type="Gene3D" id="3.30.559.10">
    <property type="entry name" value="Chloramphenicol acetyltransferase-like domain"/>
    <property type="match status" value="1"/>
</dbReference>
<dbReference type="EMBL" id="CAJVPS010000439">
    <property type="protein sequence ID" value="CAG8486561.1"/>
    <property type="molecule type" value="Genomic_DNA"/>
</dbReference>
<dbReference type="Pfam" id="PF02817">
    <property type="entry name" value="E3_binding"/>
    <property type="match status" value="1"/>
</dbReference>
<proteinExistence type="inferred from homology"/>
<dbReference type="SUPFAM" id="SSF47005">
    <property type="entry name" value="Peripheral subunit-binding domain of 2-oxo acid dehydrogenase complex"/>
    <property type="match status" value="1"/>
</dbReference>
<dbReference type="Pfam" id="PF00198">
    <property type="entry name" value="2-oxoacid_dh"/>
    <property type="match status" value="2"/>
</dbReference>
<comment type="similarity">
    <text evidence="1">Belongs to the 2-oxoacid dehydrogenase family.</text>
</comment>
<protein>
    <submittedName>
        <fullName evidence="4">11197_t:CDS:1</fullName>
    </submittedName>
</protein>
<dbReference type="InterPro" id="IPR023213">
    <property type="entry name" value="CAT-like_dom_sf"/>
</dbReference>
<feature type="domain" description="Peripheral subunit-binding (PSBD)" evidence="3">
    <location>
        <begin position="21"/>
        <end position="59"/>
    </location>
</feature>
<name>A0A9N8WJF4_9GLOM</name>
<evidence type="ECO:0000256" key="1">
    <source>
        <dbReference type="ARBA" id="ARBA00007317"/>
    </source>
</evidence>
<evidence type="ECO:0000313" key="4">
    <source>
        <dbReference type="EMBL" id="CAG8486561.1"/>
    </source>
</evidence>
<dbReference type="GO" id="GO:0005739">
    <property type="term" value="C:mitochondrion"/>
    <property type="evidence" value="ECO:0007669"/>
    <property type="project" value="TreeGrafter"/>
</dbReference>
<gene>
    <name evidence="4" type="ORF">ALEPTO_LOCUS2762</name>
</gene>
<reference evidence="4" key="1">
    <citation type="submission" date="2021-06" db="EMBL/GenBank/DDBJ databases">
        <authorList>
            <person name="Kallberg Y."/>
            <person name="Tangrot J."/>
            <person name="Rosling A."/>
        </authorList>
    </citation>
    <scope>NUCLEOTIDE SEQUENCE</scope>
    <source>
        <strain evidence="4">FL130A</strain>
    </source>
</reference>
<dbReference type="Gene3D" id="4.10.320.10">
    <property type="entry name" value="E3-binding domain"/>
    <property type="match status" value="1"/>
</dbReference>